<evidence type="ECO:0000313" key="7">
    <source>
        <dbReference type="Proteomes" id="UP000824469"/>
    </source>
</evidence>
<evidence type="ECO:0000256" key="4">
    <source>
        <dbReference type="ARBA" id="ARBA00025740"/>
    </source>
</evidence>
<dbReference type="Pfam" id="PF21032">
    <property type="entry name" value="PROPPIN"/>
    <property type="match status" value="1"/>
</dbReference>
<dbReference type="Gene3D" id="2.130.10.10">
    <property type="entry name" value="YVTN repeat-like/Quinoprotein amine dehydrogenase"/>
    <property type="match status" value="2"/>
</dbReference>
<evidence type="ECO:0000256" key="3">
    <source>
        <dbReference type="ARBA" id="ARBA00022737"/>
    </source>
</evidence>
<proteinExistence type="inferred from homology"/>
<keyword evidence="3" id="KW-0677">Repeat</keyword>
<comment type="caution">
    <text evidence="6">The sequence shown here is derived from an EMBL/GenBank/DDBJ whole genome shotgun (WGS) entry which is preliminary data.</text>
</comment>
<dbReference type="SMART" id="SM00320">
    <property type="entry name" value="WD40"/>
    <property type="match status" value="2"/>
</dbReference>
<dbReference type="Proteomes" id="UP000824469">
    <property type="component" value="Unassembled WGS sequence"/>
</dbReference>
<dbReference type="EMBL" id="JAHRHJ020000006">
    <property type="protein sequence ID" value="KAH9310424.1"/>
    <property type="molecule type" value="Genomic_DNA"/>
</dbReference>
<feature type="region of interest" description="Disordered" evidence="5">
    <location>
        <begin position="262"/>
        <end position="283"/>
    </location>
</feature>
<dbReference type="InterPro" id="IPR015943">
    <property type="entry name" value="WD40/YVTN_repeat-like_dom_sf"/>
</dbReference>
<evidence type="ECO:0000313" key="6">
    <source>
        <dbReference type="EMBL" id="KAH9310424.1"/>
    </source>
</evidence>
<name>A0AA38FW39_TAXCH</name>
<comment type="similarity">
    <text evidence="4">Belongs to the WD repeat PROPPIN family.</text>
</comment>
<sequence>MISSECSRFRWVFNIFAMVWSKLWNGRSLIWQDESIAVALAIAFECLTVSETHESDPSPDRNCKKPPTPVEEDLESKFSRNAELLGIASSEEVGFDSLNVPETPESDTIDCRLVTPLEEHSELELSENGEVLPIVASKAGAPKLDTTCNKTLTPLDQDSESGLSINAEDQRPQSELNINAEPFVIVLAKPVASVCLSFNDASESNPPPDTRPTTPLDHHSESELSTDADDQHSQSELSKNAEAFPIAASAVASECLNVYATPESHPQVDNSCNKSTRPVEQHSESKLSINAEQYPLACMGSASETPPSISVSKTSDRQESHKANLNRGDYLRSEASALSPSVRVFETSGNTRSPHSTCNLPPLVCHSKSPIRGNVESLFMTGTTVSCSARVYNTQLSKRTCNLPFTPPAYHSKSHLSRNGESWSNSTPSSCLFAGFVETPDKNQSPKTVCSLPLAPLAYHSEYSRYAEPFSIASSSFPSPERTCRAHLNSLMFQSEFKFCRNAEATLLTASFNQNFTCFACGTNRGIKVYKCDPFQEIFSGYFGHGGISIVEMHYENKTLVLVGSEDNPQCPPDKVIIWDYEFHRCIYELTAKSKVQAVKLTRDHIVLVLEQEICVYNCMEIEARLLYRIKTLPNPKGLGAVSDISTNPVLACPGLIKGQVRIEFFVPLKTRFISAHDSHITCLTLSRYGALLATASTKGTLLRIFNTLDGTCLQEVHRGAKRAEIYSISISEIAHLLAVCSDKGTVHIFSLNEKVALQEQVVRKGSSNLNRNAWRRWNVGFSATNLDSMEENTSFSFSFMKGVVPKYFMSERSFAQFHFSENVRSLVGFGRHNTIMIVGYDGSFYR</sequence>
<comment type="subcellular location">
    <subcellularLocation>
        <location evidence="1">Preautophagosomal structure membrane</location>
        <topology evidence="1">Peripheral membrane protein</topology>
    </subcellularLocation>
</comment>
<evidence type="ECO:0000256" key="5">
    <source>
        <dbReference type="SAM" id="MobiDB-lite"/>
    </source>
</evidence>
<evidence type="ECO:0008006" key="8">
    <source>
        <dbReference type="Google" id="ProtNLM"/>
    </source>
</evidence>
<feature type="region of interest" description="Disordered" evidence="5">
    <location>
        <begin position="199"/>
        <end position="238"/>
    </location>
</feature>
<feature type="compositionally biased region" description="Polar residues" evidence="5">
    <location>
        <begin position="267"/>
        <end position="276"/>
    </location>
</feature>
<dbReference type="InterPro" id="IPR036322">
    <property type="entry name" value="WD40_repeat_dom_sf"/>
</dbReference>
<dbReference type="AlphaFoldDB" id="A0AA38FW39"/>
<feature type="compositionally biased region" description="Polar residues" evidence="5">
    <location>
        <begin position="302"/>
        <end position="313"/>
    </location>
</feature>
<dbReference type="GO" id="GO:0034045">
    <property type="term" value="C:phagophore assembly site membrane"/>
    <property type="evidence" value="ECO:0007669"/>
    <property type="project" value="UniProtKB-SubCell"/>
</dbReference>
<reference evidence="6 7" key="1">
    <citation type="journal article" date="2021" name="Nat. Plants">
        <title>The Taxus genome provides insights into paclitaxel biosynthesis.</title>
        <authorList>
            <person name="Xiong X."/>
            <person name="Gou J."/>
            <person name="Liao Q."/>
            <person name="Li Y."/>
            <person name="Zhou Q."/>
            <person name="Bi G."/>
            <person name="Li C."/>
            <person name="Du R."/>
            <person name="Wang X."/>
            <person name="Sun T."/>
            <person name="Guo L."/>
            <person name="Liang H."/>
            <person name="Lu P."/>
            <person name="Wu Y."/>
            <person name="Zhang Z."/>
            <person name="Ro D.K."/>
            <person name="Shang Y."/>
            <person name="Huang S."/>
            <person name="Yan J."/>
        </authorList>
    </citation>
    <scope>NUCLEOTIDE SEQUENCE [LARGE SCALE GENOMIC DNA]</scope>
    <source>
        <strain evidence="6">Ta-2019</strain>
    </source>
</reference>
<evidence type="ECO:0000256" key="2">
    <source>
        <dbReference type="ARBA" id="ARBA00022574"/>
    </source>
</evidence>
<organism evidence="6 7">
    <name type="scientific">Taxus chinensis</name>
    <name type="common">Chinese yew</name>
    <name type="synonym">Taxus wallichiana var. chinensis</name>
    <dbReference type="NCBI Taxonomy" id="29808"/>
    <lineage>
        <taxon>Eukaryota</taxon>
        <taxon>Viridiplantae</taxon>
        <taxon>Streptophyta</taxon>
        <taxon>Embryophyta</taxon>
        <taxon>Tracheophyta</taxon>
        <taxon>Spermatophyta</taxon>
        <taxon>Pinopsida</taxon>
        <taxon>Pinidae</taxon>
        <taxon>Conifers II</taxon>
        <taxon>Cupressales</taxon>
        <taxon>Taxaceae</taxon>
        <taxon>Taxus</taxon>
    </lineage>
</organism>
<dbReference type="InterPro" id="IPR001680">
    <property type="entry name" value="WD40_rpt"/>
</dbReference>
<protein>
    <recommendedName>
        <fullName evidence="8">WD repeat domain phosphoinositide-interacting protein 3</fullName>
    </recommendedName>
</protein>
<evidence type="ECO:0000256" key="1">
    <source>
        <dbReference type="ARBA" id="ARBA00004623"/>
    </source>
</evidence>
<accession>A0AA38FW39</accession>
<keyword evidence="7" id="KW-1185">Reference proteome</keyword>
<dbReference type="PANTHER" id="PTHR11227">
    <property type="entry name" value="WD-REPEAT PROTEIN INTERACTING WITH PHOSPHOINOSIDES WIPI -RELATED"/>
    <property type="match status" value="1"/>
</dbReference>
<keyword evidence="2" id="KW-0853">WD repeat</keyword>
<feature type="compositionally biased region" description="Basic and acidic residues" evidence="5">
    <location>
        <begin position="52"/>
        <end position="63"/>
    </location>
</feature>
<dbReference type="InterPro" id="IPR048720">
    <property type="entry name" value="PROPPIN"/>
</dbReference>
<feature type="region of interest" description="Disordered" evidence="5">
    <location>
        <begin position="52"/>
        <end position="75"/>
    </location>
</feature>
<dbReference type="SUPFAM" id="SSF50978">
    <property type="entry name" value="WD40 repeat-like"/>
    <property type="match status" value="1"/>
</dbReference>
<feature type="non-terminal residue" evidence="6">
    <location>
        <position position="847"/>
    </location>
</feature>
<gene>
    <name evidence="6" type="ORF">KI387_025459</name>
</gene>
<feature type="region of interest" description="Disordered" evidence="5">
    <location>
        <begin position="301"/>
        <end position="322"/>
    </location>
</feature>